<accession>A0AAP0NH78</accession>
<feature type="compositionally biased region" description="Low complexity" evidence="2">
    <location>
        <begin position="262"/>
        <end position="272"/>
    </location>
</feature>
<feature type="region of interest" description="Disordered" evidence="2">
    <location>
        <begin position="1"/>
        <end position="118"/>
    </location>
</feature>
<evidence type="ECO:0000256" key="2">
    <source>
        <dbReference type="SAM" id="MobiDB-lite"/>
    </source>
</evidence>
<dbReference type="EMBL" id="JBBPBK010000014">
    <property type="protein sequence ID" value="KAK9271299.1"/>
    <property type="molecule type" value="Genomic_DNA"/>
</dbReference>
<dbReference type="PANTHER" id="PTHR31681:SF3">
    <property type="entry name" value="OS04G0690100 PROTEIN"/>
    <property type="match status" value="1"/>
</dbReference>
<dbReference type="GO" id="GO:0008270">
    <property type="term" value="F:zinc ion binding"/>
    <property type="evidence" value="ECO:0007669"/>
    <property type="project" value="UniProtKB-KW"/>
</dbReference>
<evidence type="ECO:0000259" key="3">
    <source>
        <dbReference type="PROSITE" id="PS50157"/>
    </source>
</evidence>
<dbReference type="PANTHER" id="PTHR31681">
    <property type="entry name" value="C2H2-LIKE ZINC FINGER PROTEIN"/>
    <property type="match status" value="1"/>
</dbReference>
<feature type="compositionally biased region" description="Basic and acidic residues" evidence="2">
    <location>
        <begin position="58"/>
        <end position="69"/>
    </location>
</feature>
<protein>
    <recommendedName>
        <fullName evidence="3">C2H2-type domain-containing protein</fullName>
    </recommendedName>
</protein>
<dbReference type="AlphaFoldDB" id="A0AAP0NH78"/>
<dbReference type="InterPro" id="IPR013087">
    <property type="entry name" value="Znf_C2H2_type"/>
</dbReference>
<evidence type="ECO:0000313" key="4">
    <source>
        <dbReference type="EMBL" id="KAK9271299.1"/>
    </source>
</evidence>
<feature type="region of interest" description="Disordered" evidence="2">
    <location>
        <begin position="260"/>
        <end position="286"/>
    </location>
</feature>
<feature type="compositionally biased region" description="Low complexity" evidence="2">
    <location>
        <begin position="103"/>
        <end position="117"/>
    </location>
</feature>
<dbReference type="Proteomes" id="UP001415857">
    <property type="component" value="Unassembled WGS sequence"/>
</dbReference>
<evidence type="ECO:0000256" key="1">
    <source>
        <dbReference type="PROSITE-ProRule" id="PRU00042"/>
    </source>
</evidence>
<gene>
    <name evidence="4" type="ORF">L1049_026889</name>
</gene>
<dbReference type="PROSITE" id="PS50157">
    <property type="entry name" value="ZINC_FINGER_C2H2_2"/>
    <property type="match status" value="1"/>
</dbReference>
<name>A0AAP0NH78_LIQFO</name>
<feature type="domain" description="C2H2-type" evidence="3">
    <location>
        <begin position="184"/>
        <end position="212"/>
    </location>
</feature>
<comment type="caution">
    <text evidence="4">The sequence shown here is derived from an EMBL/GenBank/DDBJ whole genome shotgun (WGS) entry which is preliminary data.</text>
</comment>
<evidence type="ECO:0000313" key="5">
    <source>
        <dbReference type="Proteomes" id="UP001415857"/>
    </source>
</evidence>
<feature type="compositionally biased region" description="Basic and acidic residues" evidence="2">
    <location>
        <begin position="88"/>
        <end position="99"/>
    </location>
</feature>
<keyword evidence="1" id="KW-0863">Zinc-finger</keyword>
<keyword evidence="1" id="KW-0479">Metal-binding</keyword>
<keyword evidence="1" id="KW-0862">Zinc</keyword>
<sequence>MAKTKNTRKPTKEIHQNQNQKPNKSERPPSWAVVRSLFTCKHLQTQQQQQQQQHKKKQQEEKPMEENSKKCKKMKCSGSLCSNTKVMHRPEPSSPEEHKKRASMGSSFSNDGSSRSMKAPLHELNGVVSSSSSSLSVSSNSSIANGGSFRGMPFRRLSGCYECRMVVDPVLGFTRDPSLRASICSCPECGEIFMKAENLELHQAVRHAVSELGPEDTSKNIVEIIFQSSWLKKQTPVCKIDPHPQSPKHPQNHIQIRRIQRHYQSQSQQAPQKAPTLHSGRQRAPPFPLHHLRMLARSQRLIQPLQHNTELQRL</sequence>
<organism evidence="4 5">
    <name type="scientific">Liquidambar formosana</name>
    <name type="common">Formosan gum</name>
    <dbReference type="NCBI Taxonomy" id="63359"/>
    <lineage>
        <taxon>Eukaryota</taxon>
        <taxon>Viridiplantae</taxon>
        <taxon>Streptophyta</taxon>
        <taxon>Embryophyta</taxon>
        <taxon>Tracheophyta</taxon>
        <taxon>Spermatophyta</taxon>
        <taxon>Magnoliopsida</taxon>
        <taxon>eudicotyledons</taxon>
        <taxon>Gunneridae</taxon>
        <taxon>Pentapetalae</taxon>
        <taxon>Saxifragales</taxon>
        <taxon>Altingiaceae</taxon>
        <taxon>Liquidambar</taxon>
    </lineage>
</organism>
<proteinExistence type="predicted"/>
<dbReference type="PROSITE" id="PS00028">
    <property type="entry name" value="ZINC_FINGER_C2H2_1"/>
    <property type="match status" value="1"/>
</dbReference>
<reference evidence="4 5" key="1">
    <citation type="journal article" date="2024" name="Plant J.">
        <title>Genome sequences and population genomics reveal climatic adaptation and genomic divergence between two closely related sweetgum species.</title>
        <authorList>
            <person name="Xu W.Q."/>
            <person name="Ren C.Q."/>
            <person name="Zhang X.Y."/>
            <person name="Comes H.P."/>
            <person name="Liu X.H."/>
            <person name="Li Y.G."/>
            <person name="Kettle C.J."/>
            <person name="Jalonen R."/>
            <person name="Gaisberger H."/>
            <person name="Ma Y.Z."/>
            <person name="Qiu Y.X."/>
        </authorList>
    </citation>
    <scope>NUCLEOTIDE SEQUENCE [LARGE SCALE GENOMIC DNA]</scope>
    <source>
        <strain evidence="4">Hangzhou</strain>
    </source>
</reference>
<keyword evidence="5" id="KW-1185">Reference proteome</keyword>